<feature type="region of interest" description="Disordered" evidence="1">
    <location>
        <begin position="1"/>
        <end position="206"/>
    </location>
</feature>
<organism evidence="2 3">
    <name type="scientific">Methanochimaera problematica</name>
    <dbReference type="NCBI Taxonomy" id="2609417"/>
    <lineage>
        <taxon>Archaea</taxon>
        <taxon>Methanobacteriati</taxon>
        <taxon>Methanobacteriota</taxon>
        <taxon>Stenosarchaea group</taxon>
        <taxon>Methanomicrobia</taxon>
        <taxon>Methanomicrobiales</taxon>
        <taxon>Methanomicrobiaceae</taxon>
        <taxon>Methanochimaera</taxon>
    </lineage>
</organism>
<feature type="compositionally biased region" description="Polar residues" evidence="1">
    <location>
        <begin position="61"/>
        <end position="73"/>
    </location>
</feature>
<dbReference type="Proteomes" id="UP001301797">
    <property type="component" value="Chromosome"/>
</dbReference>
<dbReference type="RefSeq" id="WP_317136567.1">
    <property type="nucleotide sequence ID" value="NZ_CP043875.1"/>
</dbReference>
<dbReference type="AlphaFoldDB" id="A0AA97I4N1"/>
<dbReference type="EMBL" id="CP043875">
    <property type="protein sequence ID" value="WOF17111.1"/>
    <property type="molecule type" value="Genomic_DNA"/>
</dbReference>
<dbReference type="GeneID" id="85230643"/>
<keyword evidence="3" id="KW-1185">Reference proteome</keyword>
<feature type="compositionally biased region" description="Basic and acidic residues" evidence="1">
    <location>
        <begin position="47"/>
        <end position="60"/>
    </location>
</feature>
<evidence type="ECO:0000313" key="2">
    <source>
        <dbReference type="EMBL" id="WOF17111.1"/>
    </source>
</evidence>
<protein>
    <submittedName>
        <fullName evidence="2">Uncharacterized protein</fullName>
    </submittedName>
</protein>
<name>A0AA97I4N1_9EURY</name>
<feature type="compositionally biased region" description="Basic and acidic residues" evidence="1">
    <location>
        <begin position="103"/>
        <end position="134"/>
    </location>
</feature>
<evidence type="ECO:0000256" key="1">
    <source>
        <dbReference type="SAM" id="MobiDB-lite"/>
    </source>
</evidence>
<gene>
    <name evidence="2" type="ORF">F1737_10700</name>
</gene>
<accession>A0AA97I4N1</accession>
<feature type="compositionally biased region" description="Basic and acidic residues" evidence="1">
    <location>
        <begin position="174"/>
        <end position="191"/>
    </location>
</feature>
<proteinExistence type="predicted"/>
<reference evidence="2 3" key="1">
    <citation type="submission" date="2019-09" db="EMBL/GenBank/DDBJ databases">
        <title>The complete genome of Methanoplanus sp. FWC-SCC4.</title>
        <authorList>
            <person name="Chen S.-C."/>
            <person name="Zhou Y.-Z."/>
            <person name="Lai M.-C."/>
        </authorList>
    </citation>
    <scope>NUCLEOTIDE SEQUENCE [LARGE SCALE GENOMIC DNA]</scope>
    <source>
        <strain evidence="2 3">FWC-SCC4</strain>
    </source>
</reference>
<sequence length="206" mass="22265">MPREKIISGALEGEGIEGRRKKSKIPSDNSGDKSHDDPLDTGFGSSKPDRKAMGDSHISDNSDIFSTGFGSSSPKRKYSGASSVGDDSDIFSGGFGSSGGRKKTFDRIKPETENKEKHDSEELSKNTSEERAIHGGDSPGSIESEMVTKKEDPFYTGFGYTDQRNQRTIKSGKKSSEKKAGSKKDVNDADSGKSALYIDDEDDLFS</sequence>
<dbReference type="KEGG" id="mefw:F1737_10700"/>
<evidence type="ECO:0000313" key="3">
    <source>
        <dbReference type="Proteomes" id="UP001301797"/>
    </source>
</evidence>